<evidence type="ECO:0000313" key="8">
    <source>
        <dbReference type="Proteomes" id="UP000746471"/>
    </source>
</evidence>
<proteinExistence type="inferred from homology"/>
<protein>
    <recommendedName>
        <fullName evidence="9">Processive 1,2-diacylglycerol beta-glucosyltransferase</fullName>
    </recommendedName>
</protein>
<evidence type="ECO:0000259" key="6">
    <source>
        <dbReference type="Pfam" id="PF06925"/>
    </source>
</evidence>
<dbReference type="RefSeq" id="WP_213236284.1">
    <property type="nucleotide sequence ID" value="NZ_JAHBCL010000010.1"/>
</dbReference>
<gene>
    <name evidence="7" type="ORF">KHM83_07025</name>
</gene>
<dbReference type="InterPro" id="IPR009695">
    <property type="entry name" value="Diacylglyc_glucosyltr_N"/>
</dbReference>
<dbReference type="Pfam" id="PF06925">
    <property type="entry name" value="MGDG_synth"/>
    <property type="match status" value="1"/>
</dbReference>
<evidence type="ECO:0000313" key="7">
    <source>
        <dbReference type="EMBL" id="MBS7526425.1"/>
    </source>
</evidence>
<dbReference type="Gene3D" id="3.40.50.2000">
    <property type="entry name" value="Glycogen Phosphorylase B"/>
    <property type="match status" value="1"/>
</dbReference>
<evidence type="ECO:0000256" key="1">
    <source>
        <dbReference type="ARBA" id="ARBA00004370"/>
    </source>
</evidence>
<dbReference type="Pfam" id="PF04101">
    <property type="entry name" value="Glyco_tran_28_C"/>
    <property type="match status" value="1"/>
</dbReference>
<organism evidence="7 8">
    <name type="scientific">Fusibacter paucivorans</name>
    <dbReference type="NCBI Taxonomy" id="76009"/>
    <lineage>
        <taxon>Bacteria</taxon>
        <taxon>Bacillati</taxon>
        <taxon>Bacillota</taxon>
        <taxon>Clostridia</taxon>
        <taxon>Eubacteriales</taxon>
        <taxon>Eubacteriales Family XII. Incertae Sedis</taxon>
        <taxon>Fusibacter</taxon>
    </lineage>
</organism>
<keyword evidence="3" id="KW-0328">Glycosyltransferase</keyword>
<comment type="subcellular location">
    <subcellularLocation>
        <location evidence="1">Membrane</location>
    </subcellularLocation>
</comment>
<evidence type="ECO:0000256" key="2">
    <source>
        <dbReference type="ARBA" id="ARBA00006962"/>
    </source>
</evidence>
<dbReference type="InterPro" id="IPR007235">
    <property type="entry name" value="Glyco_trans_28_C"/>
</dbReference>
<evidence type="ECO:0000259" key="5">
    <source>
        <dbReference type="Pfam" id="PF04101"/>
    </source>
</evidence>
<evidence type="ECO:0000256" key="4">
    <source>
        <dbReference type="ARBA" id="ARBA00022679"/>
    </source>
</evidence>
<comment type="similarity">
    <text evidence="2">Belongs to the glycosyltransferase 28 family.</text>
</comment>
<keyword evidence="8" id="KW-1185">Reference proteome</keyword>
<feature type="domain" description="Glycosyl transferase family 28 C-terminal" evidence="5">
    <location>
        <begin position="194"/>
        <end position="321"/>
    </location>
</feature>
<dbReference type="Proteomes" id="UP000746471">
    <property type="component" value="Unassembled WGS sequence"/>
</dbReference>
<name>A0ABS5PML0_9FIRM</name>
<keyword evidence="4" id="KW-0808">Transferase</keyword>
<dbReference type="EMBL" id="JAHBCL010000010">
    <property type="protein sequence ID" value="MBS7526425.1"/>
    <property type="molecule type" value="Genomic_DNA"/>
</dbReference>
<dbReference type="InterPro" id="IPR050519">
    <property type="entry name" value="Glycosyltransf_28_UgtP"/>
</dbReference>
<reference evidence="7 8" key="1">
    <citation type="submission" date="2021-05" db="EMBL/GenBank/DDBJ databases">
        <title>Fusibacter ferrireducens sp. nov., an anaerobic, sulfur- and Fe-reducing bacterium isolated from the mangrove sediment.</title>
        <authorList>
            <person name="Qiu D."/>
        </authorList>
    </citation>
    <scope>NUCLEOTIDE SEQUENCE [LARGE SCALE GENOMIC DNA]</scope>
    <source>
        <strain evidence="7 8">DSM 12116</strain>
    </source>
</reference>
<dbReference type="SUPFAM" id="SSF53756">
    <property type="entry name" value="UDP-Glycosyltransferase/glycogen phosphorylase"/>
    <property type="match status" value="1"/>
</dbReference>
<evidence type="ECO:0000256" key="3">
    <source>
        <dbReference type="ARBA" id="ARBA00022676"/>
    </source>
</evidence>
<dbReference type="PANTHER" id="PTHR43025:SF3">
    <property type="entry name" value="MONOGALACTOSYLDIACYLGLYCEROL SYNTHASE 1, CHLOROPLASTIC"/>
    <property type="match status" value="1"/>
</dbReference>
<sequence length="368" mass="41492">MARIIILTASTGGGHDKAADNLRILLTESGHIVQVSQFMREINRPLNYVVVNSYKQMSLRSPSTFGRLYNLSNRRLVNKRFSNVLNIVGKSKLLAHIEVYKPDLIIGTHLLASNIICTLKAQNKIRVPYLSVVTDFFPHLSYINPFVNAYIVGAELTRNVLIQNGIKSRIIYNYGMPLTPNFYAIKPQPIEPFTLLIMSGSIGLNFIDDILDYLSKSYLPLKCIVVCGNNKHLLKNLEKQYADDIKSGHFELYGFVDKVDLLMDRAHVIVTKPGGLTTSEAIAKELPLLIPFAMPGQEEENTEFLLSAGAALRIRNGENLMFILNQIHEDDRFFKLLKQNVTALKRTYDINATLRLIDAMSLGEYGNF</sequence>
<evidence type="ECO:0008006" key="9">
    <source>
        <dbReference type="Google" id="ProtNLM"/>
    </source>
</evidence>
<accession>A0ABS5PML0</accession>
<feature type="domain" description="Diacylglycerol glucosyltransferase N-terminal" evidence="6">
    <location>
        <begin position="15"/>
        <end position="177"/>
    </location>
</feature>
<comment type="caution">
    <text evidence="7">The sequence shown here is derived from an EMBL/GenBank/DDBJ whole genome shotgun (WGS) entry which is preliminary data.</text>
</comment>
<dbReference type="PANTHER" id="PTHR43025">
    <property type="entry name" value="MONOGALACTOSYLDIACYLGLYCEROL SYNTHASE"/>
    <property type="match status" value="1"/>
</dbReference>